<gene>
    <name evidence="1" type="primary">104H10.060</name>
</gene>
<sequence length="164" mass="17853">MPVWAGVKREELTDNTTWLALGHSRRCREGRWDVRPGSLQDGVLYVPTTRLLGQWMGKATFLVAEAFFQNVSGWGASSQSVLSSPILVPNGRVPKGHSLRVLLLGVLSDDWISSDTGPRISLPVVISEQVKAVGSTGEEKDAKKYAGAQSRPCQRQFSCGTSQV</sequence>
<proteinExistence type="predicted"/>
<dbReference type="AlphaFoldDB" id="Q96UE7"/>
<dbReference type="VEuPathDB" id="FungiDB:NCU07772"/>
<accession>Q96UE7</accession>
<dbReference type="EMBL" id="AL513410">
    <property type="protein sequence ID" value="CAD11787.1"/>
    <property type="molecule type" value="Genomic_DNA"/>
</dbReference>
<reference evidence="1" key="2">
    <citation type="submission" date="2001-11" db="EMBL/GenBank/DDBJ databases">
        <authorList>
            <person name="German Neurospora genome project"/>
        </authorList>
    </citation>
    <scope>NUCLEOTIDE SEQUENCE</scope>
</reference>
<dbReference type="HOGENOM" id="CLU_1759317_0_0_1"/>
<organism evidence="1">
    <name type="scientific">Neurospora crassa</name>
    <dbReference type="NCBI Taxonomy" id="5141"/>
    <lineage>
        <taxon>Eukaryota</taxon>
        <taxon>Fungi</taxon>
        <taxon>Dikarya</taxon>
        <taxon>Ascomycota</taxon>
        <taxon>Pezizomycotina</taxon>
        <taxon>Sordariomycetes</taxon>
        <taxon>Sordariomycetidae</taxon>
        <taxon>Sordariales</taxon>
        <taxon>Sordariaceae</taxon>
        <taxon>Neurospora</taxon>
    </lineage>
</organism>
<dbReference type="OrthoDB" id="10306566at2759"/>
<name>Q96UE7_NEUCS</name>
<evidence type="ECO:0000313" key="1">
    <source>
        <dbReference type="EMBL" id="CAD11787.1"/>
    </source>
</evidence>
<protein>
    <submittedName>
        <fullName evidence="1">Uncharacterized protein 104H10.060</fullName>
    </submittedName>
</protein>
<reference evidence="1" key="1">
    <citation type="submission" date="2001-02" db="EMBL/GenBank/DDBJ databases">
        <authorList>
            <person name="Schulte U."/>
            <person name="Aign V."/>
            <person name="Hoheisel J."/>
            <person name="Brandt P."/>
            <person name="Fartmann B."/>
            <person name="Holland R."/>
            <person name="Nyakatura G."/>
            <person name="Mewes H.W."/>
            <person name="Mannhaupt G."/>
        </authorList>
    </citation>
    <scope>NUCLEOTIDE SEQUENCE</scope>
</reference>